<dbReference type="PRINTS" id="PR00344">
    <property type="entry name" value="BCTRLSENSOR"/>
</dbReference>
<feature type="transmembrane region" description="Helical" evidence="9">
    <location>
        <begin position="181"/>
        <end position="200"/>
    </location>
</feature>
<comment type="catalytic activity">
    <reaction evidence="1">
        <text>ATP + protein L-histidine = ADP + protein N-phospho-L-histidine.</text>
        <dbReference type="EC" id="2.7.13.3"/>
    </reaction>
</comment>
<dbReference type="Proteomes" id="UP001321520">
    <property type="component" value="Chromosome"/>
</dbReference>
<organism evidence="11 12">
    <name type="scientific">Microbulbifer spongiae</name>
    <dbReference type="NCBI Taxonomy" id="2944933"/>
    <lineage>
        <taxon>Bacteria</taxon>
        <taxon>Pseudomonadati</taxon>
        <taxon>Pseudomonadota</taxon>
        <taxon>Gammaproteobacteria</taxon>
        <taxon>Cellvibrionales</taxon>
        <taxon>Microbulbiferaceae</taxon>
        <taxon>Microbulbifer</taxon>
    </lineage>
</organism>
<evidence type="ECO:0000313" key="11">
    <source>
        <dbReference type="EMBL" id="WKD49264.1"/>
    </source>
</evidence>
<keyword evidence="3" id="KW-0597">Phosphoprotein</keyword>
<evidence type="ECO:0000256" key="6">
    <source>
        <dbReference type="ARBA" id="ARBA00022777"/>
    </source>
</evidence>
<dbReference type="EMBL" id="CP098023">
    <property type="protein sequence ID" value="WKD49264.1"/>
    <property type="molecule type" value="Genomic_DNA"/>
</dbReference>
<keyword evidence="4" id="KW-0808">Transferase</keyword>
<evidence type="ECO:0000256" key="3">
    <source>
        <dbReference type="ARBA" id="ARBA00022553"/>
    </source>
</evidence>
<dbReference type="GO" id="GO:0016301">
    <property type="term" value="F:kinase activity"/>
    <property type="evidence" value="ECO:0007669"/>
    <property type="project" value="UniProtKB-KW"/>
</dbReference>
<evidence type="ECO:0000256" key="9">
    <source>
        <dbReference type="SAM" id="Phobius"/>
    </source>
</evidence>
<evidence type="ECO:0000256" key="7">
    <source>
        <dbReference type="ARBA" id="ARBA00022840"/>
    </source>
</evidence>
<dbReference type="EC" id="2.7.13.3" evidence="2"/>
<keyword evidence="6 11" id="KW-0418">Kinase</keyword>
<evidence type="ECO:0000256" key="2">
    <source>
        <dbReference type="ARBA" id="ARBA00012438"/>
    </source>
</evidence>
<dbReference type="InterPro" id="IPR003594">
    <property type="entry name" value="HATPase_dom"/>
</dbReference>
<keyword evidence="8" id="KW-0902">Two-component regulatory system</keyword>
<evidence type="ECO:0000256" key="4">
    <source>
        <dbReference type="ARBA" id="ARBA00022679"/>
    </source>
</evidence>
<dbReference type="Pfam" id="PF02518">
    <property type="entry name" value="HATPase_c"/>
    <property type="match status" value="1"/>
</dbReference>
<dbReference type="InterPro" id="IPR036097">
    <property type="entry name" value="HisK_dim/P_sf"/>
</dbReference>
<gene>
    <name evidence="11" type="ORF">M8T91_15370</name>
</gene>
<evidence type="ECO:0000313" key="12">
    <source>
        <dbReference type="Proteomes" id="UP001321520"/>
    </source>
</evidence>
<dbReference type="InterPro" id="IPR005467">
    <property type="entry name" value="His_kinase_dom"/>
</dbReference>
<feature type="domain" description="Histidine kinase" evidence="10">
    <location>
        <begin position="296"/>
        <end position="502"/>
    </location>
</feature>
<dbReference type="PANTHER" id="PTHR43065">
    <property type="entry name" value="SENSOR HISTIDINE KINASE"/>
    <property type="match status" value="1"/>
</dbReference>
<dbReference type="PROSITE" id="PS50109">
    <property type="entry name" value="HIS_KIN"/>
    <property type="match status" value="1"/>
</dbReference>
<dbReference type="SUPFAM" id="SSF55874">
    <property type="entry name" value="ATPase domain of HSP90 chaperone/DNA topoisomerase II/histidine kinase"/>
    <property type="match status" value="1"/>
</dbReference>
<name>A0ABY9ECM9_9GAMM</name>
<evidence type="ECO:0000256" key="1">
    <source>
        <dbReference type="ARBA" id="ARBA00000085"/>
    </source>
</evidence>
<keyword evidence="7" id="KW-0067">ATP-binding</keyword>
<dbReference type="Gene3D" id="1.10.287.130">
    <property type="match status" value="1"/>
</dbReference>
<keyword evidence="12" id="KW-1185">Reference proteome</keyword>
<feature type="transmembrane region" description="Helical" evidence="9">
    <location>
        <begin position="35"/>
        <end position="55"/>
    </location>
</feature>
<sequence>MTAFLSFRRLLSSVTHIVTKALGIGMLKQLVFRPLWLLCLTMGAIVMIALIAVVLRASLNLTRYESIKNNLAHLTALQETGINVQEHIIQALDSKSRISSDAKAKIRKDIDYLLSLGWHLNEETPAHLRRIQVAFDDLEAQPREALLLMLGEMESITKREFRAHTALVEVLHNETVSEVNMSLFIMVMLALTIVLVIFSVRRKVAVPLSNLSQLMSVLAERDYQLAETEQIDPIILPIFERYNQMVGRLQQLELAQREKQESLESRVQIATKAIVEQQLTLANSERLAYVGEISAQIAHELRNPLSSIKAVVRNVSIEVDDDDVKRRLALVDGELNRISELLKNLLNLAQHKPEKPTRINVSQSIRDLVDLAVYSIPNQVRLEFTGEDAVYFNLPEDRFRQVVLNLILNSAQAIGDKDGHITVHINVRENILLEIEVCDDGPGFSTGDRNTRVLAFSSEKRHGTGLGLAIVLRFAHEFGGTLKISENYPKGSKVTVTIRHDISVS</sequence>
<dbReference type="SMART" id="SM00387">
    <property type="entry name" value="HATPase_c"/>
    <property type="match status" value="1"/>
</dbReference>
<evidence type="ECO:0000259" key="10">
    <source>
        <dbReference type="PROSITE" id="PS50109"/>
    </source>
</evidence>
<dbReference type="RefSeq" id="WP_301415054.1">
    <property type="nucleotide sequence ID" value="NZ_CP098023.1"/>
</dbReference>
<dbReference type="InterPro" id="IPR036890">
    <property type="entry name" value="HATPase_C_sf"/>
</dbReference>
<dbReference type="InterPro" id="IPR003661">
    <property type="entry name" value="HisK_dim/P_dom"/>
</dbReference>
<dbReference type="CDD" id="cd00082">
    <property type="entry name" value="HisKA"/>
    <property type="match status" value="1"/>
</dbReference>
<evidence type="ECO:0000256" key="5">
    <source>
        <dbReference type="ARBA" id="ARBA00022741"/>
    </source>
</evidence>
<evidence type="ECO:0000256" key="8">
    <source>
        <dbReference type="ARBA" id="ARBA00023012"/>
    </source>
</evidence>
<dbReference type="Gene3D" id="3.30.565.10">
    <property type="entry name" value="Histidine kinase-like ATPase, C-terminal domain"/>
    <property type="match status" value="1"/>
</dbReference>
<protein>
    <recommendedName>
        <fullName evidence="2">histidine kinase</fullName>
        <ecNumber evidence="2">2.7.13.3</ecNumber>
    </recommendedName>
</protein>
<dbReference type="SUPFAM" id="SSF47384">
    <property type="entry name" value="Homodimeric domain of signal transducing histidine kinase"/>
    <property type="match status" value="1"/>
</dbReference>
<proteinExistence type="predicted"/>
<accession>A0ABY9ECM9</accession>
<keyword evidence="9" id="KW-0812">Transmembrane</keyword>
<keyword evidence="9" id="KW-1133">Transmembrane helix</keyword>
<dbReference type="InterPro" id="IPR004358">
    <property type="entry name" value="Sig_transdc_His_kin-like_C"/>
</dbReference>
<dbReference type="Pfam" id="PF00512">
    <property type="entry name" value="HisKA"/>
    <property type="match status" value="1"/>
</dbReference>
<dbReference type="PANTHER" id="PTHR43065:SF10">
    <property type="entry name" value="PEROXIDE STRESS-ACTIVATED HISTIDINE KINASE MAK3"/>
    <property type="match status" value="1"/>
</dbReference>
<reference evidence="11 12" key="1">
    <citation type="submission" date="2022-05" db="EMBL/GenBank/DDBJ databases">
        <title>Microbulbifer sp. nov., isolated from sponge.</title>
        <authorList>
            <person name="Gao L."/>
        </authorList>
    </citation>
    <scope>NUCLEOTIDE SEQUENCE [LARGE SCALE GENOMIC DNA]</scope>
    <source>
        <strain evidence="11 12">MI-G</strain>
    </source>
</reference>
<keyword evidence="5" id="KW-0547">Nucleotide-binding</keyword>
<keyword evidence="9" id="KW-0472">Membrane</keyword>
<dbReference type="SMART" id="SM00388">
    <property type="entry name" value="HisKA"/>
    <property type="match status" value="1"/>
</dbReference>